<keyword evidence="1" id="KW-0677">Repeat</keyword>
<evidence type="ECO:0000256" key="2">
    <source>
        <dbReference type="PROSITE-ProRule" id="PRU00708"/>
    </source>
</evidence>
<dbReference type="FunFam" id="1.25.40.10:FF:000344">
    <property type="entry name" value="Pentatricopeptide repeat-containing protein"/>
    <property type="match status" value="1"/>
</dbReference>
<dbReference type="Gramene" id="Kaladp0054s0066.1.v1.1">
    <property type="protein sequence ID" value="Kaladp0054s0066.1.v1.1.CDS.1"/>
    <property type="gene ID" value="Kaladp0054s0066.v1.1"/>
</dbReference>
<dbReference type="InterPro" id="IPR011990">
    <property type="entry name" value="TPR-like_helical_dom_sf"/>
</dbReference>
<feature type="repeat" description="PPR" evidence="2">
    <location>
        <begin position="136"/>
        <end position="170"/>
    </location>
</feature>
<evidence type="ECO:0000313" key="3">
    <source>
        <dbReference type="EnsemblPlants" id="Kaladp0054s0066.1.v1.1.CDS.1"/>
    </source>
</evidence>
<dbReference type="FunFam" id="1.25.40.10:FF:000227">
    <property type="entry name" value="Pentatricopeptide repeat-containing protein At3g13880"/>
    <property type="match status" value="1"/>
</dbReference>
<keyword evidence="4" id="KW-1185">Reference proteome</keyword>
<dbReference type="Proteomes" id="UP000594263">
    <property type="component" value="Unplaced"/>
</dbReference>
<dbReference type="GO" id="GO:0009451">
    <property type="term" value="P:RNA modification"/>
    <property type="evidence" value="ECO:0007669"/>
    <property type="project" value="InterPro"/>
</dbReference>
<accession>A0A7N0U503</accession>
<dbReference type="PANTHER" id="PTHR47926:SF420">
    <property type="entry name" value="REPEAT-CONTAINING PROTEIN, PUTATIVE-RELATED"/>
    <property type="match status" value="1"/>
</dbReference>
<dbReference type="Gene3D" id="1.25.40.10">
    <property type="entry name" value="Tetratricopeptide repeat domain"/>
    <property type="match status" value="6"/>
</dbReference>
<dbReference type="Pfam" id="PF13041">
    <property type="entry name" value="PPR_2"/>
    <property type="match status" value="4"/>
</dbReference>
<dbReference type="NCBIfam" id="TIGR00756">
    <property type="entry name" value="PPR"/>
    <property type="match status" value="5"/>
</dbReference>
<dbReference type="InterPro" id="IPR002885">
    <property type="entry name" value="PPR_rpt"/>
</dbReference>
<dbReference type="Pfam" id="PF01535">
    <property type="entry name" value="PPR"/>
    <property type="match status" value="4"/>
</dbReference>
<evidence type="ECO:0008006" key="5">
    <source>
        <dbReference type="Google" id="ProtNLM"/>
    </source>
</evidence>
<dbReference type="PANTHER" id="PTHR47926">
    <property type="entry name" value="PENTATRICOPEPTIDE REPEAT-CONTAINING PROTEIN"/>
    <property type="match status" value="1"/>
</dbReference>
<dbReference type="GO" id="GO:0003723">
    <property type="term" value="F:RNA binding"/>
    <property type="evidence" value="ECO:0007669"/>
    <property type="project" value="InterPro"/>
</dbReference>
<reference evidence="3" key="1">
    <citation type="submission" date="2021-01" db="UniProtKB">
        <authorList>
            <consortium name="EnsemblPlants"/>
        </authorList>
    </citation>
    <scope>IDENTIFICATION</scope>
</reference>
<feature type="repeat" description="PPR" evidence="2">
    <location>
        <begin position="339"/>
        <end position="373"/>
    </location>
</feature>
<dbReference type="EnsemblPlants" id="Kaladp0054s0066.1.v1.1">
    <property type="protein sequence ID" value="Kaladp0054s0066.1.v1.1.CDS.1"/>
    <property type="gene ID" value="Kaladp0054s0066.v1.1"/>
</dbReference>
<dbReference type="InterPro" id="IPR046960">
    <property type="entry name" value="PPR_At4g14850-like_plant"/>
</dbReference>
<dbReference type="FunFam" id="1.25.40.10:FF:000381">
    <property type="entry name" value="Pentatricopeptide repeat-containing protein"/>
    <property type="match status" value="1"/>
</dbReference>
<dbReference type="OMA" id="QQGFEME"/>
<dbReference type="FunFam" id="1.25.40.10:FF:000196">
    <property type="entry name" value="Pentatricopeptide repeat-containing protein At4g14850"/>
    <property type="match status" value="1"/>
</dbReference>
<dbReference type="GO" id="GO:0099402">
    <property type="term" value="P:plant organ development"/>
    <property type="evidence" value="ECO:0007669"/>
    <property type="project" value="UniProtKB-ARBA"/>
</dbReference>
<sequence>MASAVIRTANLRLHSLAAATHYGAAQNILVCLNNQQSSNDCIISLCKQNYLREAVRAFNLLVTKTSFQVQLGTYVHLISACSSLKSLEDGQKIHRHMLSAHRQLDMIVHNHLLNMYGKCGSPNDARKTFDGMNERNLVSWTSMIAGYSQNGEDRNAIRLYNQMRESGIMPDQFTFGSVIKACSGLQDVFLGRQIQAQVIKSSYGSHPIPQNALVTMYTKCDQVSSAHAIFTCIANKDLVSWGSIIAALSQLGCELESLEHFKIMIDEGLHQPNEFIFGSAFSACSTLLQPEYGRQLHGLSVKHGLKGNSFVGCSLCDMYAKSGFLDSAEVAFYQIKKPDLVSWNAVIAGFAYGGYGDEALSFFSQMRHRGLVPDEITIRSLLCAFSCPSTLRQGFQVHAYTITAGFDMDIPVRNTLLTMYSKSSNMDDAFQIFDEVRSTADMVTWNALLTACLQHKLIAEVFKFFRLMLDSLIKPDYITFASVFVACADTASIEVGFQVHSYIIKFGLGADVSVINGLIDLYAKCGSLTNARYLFDNMESPDVVSWSSLIIGHAQFGFGQEALKLFEKMKASGITPNHVTFVGVLTACSHVGLIEEGLLLYRNMNAEYGLKPTKEHCSCVIDLLARAGCLHEAEEYIYKMAYEPDVVVWKTLLAACKTCGNLEIGKRAAENIMKLDPSNSTAHVLLSHIYASKGKWEDVARVRRSMKKTGVLKVPGQSWIEIQNKTHIFNADGTLHPEGEDIYKLLRELWSQALDDDNDPLQMHGC</sequence>
<dbReference type="Pfam" id="PF20431">
    <property type="entry name" value="E_motif"/>
    <property type="match status" value="1"/>
</dbReference>
<dbReference type="FunFam" id="1.25.40.10:FF:000158">
    <property type="entry name" value="pentatricopeptide repeat-containing protein At2g33680"/>
    <property type="match status" value="1"/>
</dbReference>
<dbReference type="PROSITE" id="PS51375">
    <property type="entry name" value="PPR"/>
    <property type="match status" value="4"/>
</dbReference>
<feature type="repeat" description="PPR" evidence="2">
    <location>
        <begin position="441"/>
        <end position="475"/>
    </location>
</feature>
<dbReference type="InterPro" id="IPR046848">
    <property type="entry name" value="E_motif"/>
</dbReference>
<proteinExistence type="predicted"/>
<name>A0A7N0U503_KALFE</name>
<dbReference type="AlphaFoldDB" id="A0A7N0U503"/>
<feature type="repeat" description="PPR" evidence="2">
    <location>
        <begin position="542"/>
        <end position="576"/>
    </location>
</feature>
<evidence type="ECO:0000256" key="1">
    <source>
        <dbReference type="ARBA" id="ARBA00022737"/>
    </source>
</evidence>
<protein>
    <recommendedName>
        <fullName evidence="5">Pentatricopeptide repeat-containing protein</fullName>
    </recommendedName>
</protein>
<evidence type="ECO:0000313" key="4">
    <source>
        <dbReference type="Proteomes" id="UP000594263"/>
    </source>
</evidence>
<organism evidence="3 4">
    <name type="scientific">Kalanchoe fedtschenkoi</name>
    <name type="common">Lavender scallops</name>
    <name type="synonym">South American air plant</name>
    <dbReference type="NCBI Taxonomy" id="63787"/>
    <lineage>
        <taxon>Eukaryota</taxon>
        <taxon>Viridiplantae</taxon>
        <taxon>Streptophyta</taxon>
        <taxon>Embryophyta</taxon>
        <taxon>Tracheophyta</taxon>
        <taxon>Spermatophyta</taxon>
        <taxon>Magnoliopsida</taxon>
        <taxon>eudicotyledons</taxon>
        <taxon>Gunneridae</taxon>
        <taxon>Pentapetalae</taxon>
        <taxon>Saxifragales</taxon>
        <taxon>Crassulaceae</taxon>
        <taxon>Kalanchoe</taxon>
    </lineage>
</organism>